<organism evidence="2">
    <name type="scientific">bioreactor metagenome</name>
    <dbReference type="NCBI Taxonomy" id="1076179"/>
    <lineage>
        <taxon>unclassified sequences</taxon>
        <taxon>metagenomes</taxon>
        <taxon>ecological metagenomes</taxon>
    </lineage>
</organism>
<comment type="caution">
    <text evidence="2">The sequence shown here is derived from an EMBL/GenBank/DDBJ whole genome shotgun (WGS) entry which is preliminary data.</text>
</comment>
<sequence length="66" mass="6993">MAGARAAYNDRRRHHDRHAVCVRSAQGDERVDIGAQLVAAAGRGGSRSCADDDGDTHGALYDQTAL</sequence>
<reference evidence="2" key="1">
    <citation type="submission" date="2019-08" db="EMBL/GenBank/DDBJ databases">
        <authorList>
            <person name="Kucharzyk K."/>
            <person name="Murdoch R.W."/>
            <person name="Higgins S."/>
            <person name="Loffler F."/>
        </authorList>
    </citation>
    <scope>NUCLEOTIDE SEQUENCE</scope>
</reference>
<name>A0A645FB69_9ZZZZ</name>
<evidence type="ECO:0000256" key="1">
    <source>
        <dbReference type="SAM" id="MobiDB-lite"/>
    </source>
</evidence>
<gene>
    <name evidence="2" type="ORF">SDC9_156985</name>
</gene>
<evidence type="ECO:0000313" key="2">
    <source>
        <dbReference type="EMBL" id="MPN09693.1"/>
    </source>
</evidence>
<accession>A0A645FB69</accession>
<dbReference type="AlphaFoldDB" id="A0A645FB69"/>
<protein>
    <submittedName>
        <fullName evidence="2">Uncharacterized protein</fullName>
    </submittedName>
</protein>
<proteinExistence type="predicted"/>
<dbReference type="EMBL" id="VSSQ01055823">
    <property type="protein sequence ID" value="MPN09693.1"/>
    <property type="molecule type" value="Genomic_DNA"/>
</dbReference>
<feature type="region of interest" description="Disordered" evidence="1">
    <location>
        <begin position="43"/>
        <end position="66"/>
    </location>
</feature>